<evidence type="ECO:0008006" key="9">
    <source>
        <dbReference type="Google" id="ProtNLM"/>
    </source>
</evidence>
<name>A0ABQ8VAN4_9AGAR</name>
<evidence type="ECO:0000256" key="6">
    <source>
        <dbReference type="SAM" id="Phobius"/>
    </source>
</evidence>
<feature type="transmembrane region" description="Helical" evidence="6">
    <location>
        <begin position="322"/>
        <end position="339"/>
    </location>
</feature>
<organism evidence="7 8">
    <name type="scientific">Lentinula lateritia</name>
    <dbReference type="NCBI Taxonomy" id="40482"/>
    <lineage>
        <taxon>Eukaryota</taxon>
        <taxon>Fungi</taxon>
        <taxon>Dikarya</taxon>
        <taxon>Basidiomycota</taxon>
        <taxon>Agaricomycotina</taxon>
        <taxon>Agaricomycetes</taxon>
        <taxon>Agaricomycetidae</taxon>
        <taxon>Agaricales</taxon>
        <taxon>Marasmiineae</taxon>
        <taxon>Omphalotaceae</taxon>
        <taxon>Lentinula</taxon>
    </lineage>
</organism>
<reference evidence="7" key="1">
    <citation type="submission" date="2022-08" db="EMBL/GenBank/DDBJ databases">
        <title>A Global Phylogenomic Analysis of the Shiitake Genus Lentinula.</title>
        <authorList>
            <consortium name="DOE Joint Genome Institute"/>
            <person name="Sierra-Patev S."/>
            <person name="Min B."/>
            <person name="Naranjo-Ortiz M."/>
            <person name="Looney B."/>
            <person name="Konkel Z."/>
            <person name="Slot J.C."/>
            <person name="Sakamoto Y."/>
            <person name="Steenwyk J.L."/>
            <person name="Rokas A."/>
            <person name="Carro J."/>
            <person name="Camarero S."/>
            <person name="Ferreira P."/>
            <person name="Molpeceres G."/>
            <person name="Ruiz-Duenas F.J."/>
            <person name="Serrano A."/>
            <person name="Henrissat B."/>
            <person name="Drula E."/>
            <person name="Hughes K.W."/>
            <person name="Mata J.L."/>
            <person name="Ishikawa N.K."/>
            <person name="Vargas-Isla R."/>
            <person name="Ushijima S."/>
            <person name="Smith C.A."/>
            <person name="Ahrendt S."/>
            <person name="Andreopoulos W."/>
            <person name="He G."/>
            <person name="Labutti K."/>
            <person name="Lipzen A."/>
            <person name="Ng V."/>
            <person name="Riley R."/>
            <person name="Sandor L."/>
            <person name="Barry K."/>
            <person name="Martinez A.T."/>
            <person name="Xiao Y."/>
            <person name="Gibbons J.G."/>
            <person name="Terashima K."/>
            <person name="Grigoriev I.V."/>
            <person name="Hibbett D.S."/>
        </authorList>
    </citation>
    <scope>NUCLEOTIDE SEQUENCE</scope>
    <source>
        <strain evidence="7">RHP3577 ss4</strain>
    </source>
</reference>
<feature type="transmembrane region" description="Helical" evidence="6">
    <location>
        <begin position="290"/>
        <end position="310"/>
    </location>
</feature>
<dbReference type="InterPro" id="IPR000832">
    <property type="entry name" value="GPCR_2_secretin-like"/>
</dbReference>
<keyword evidence="3 6" id="KW-1133">Transmembrane helix</keyword>
<dbReference type="EMBL" id="JANVFT010000054">
    <property type="protein sequence ID" value="KAJ4484504.1"/>
    <property type="molecule type" value="Genomic_DNA"/>
</dbReference>
<feature type="transmembrane region" description="Helical" evidence="6">
    <location>
        <begin position="128"/>
        <end position="151"/>
    </location>
</feature>
<protein>
    <recommendedName>
        <fullName evidence="9">Glucose receptor Git3 N-terminal domain-containing protein</fullName>
    </recommendedName>
</protein>
<evidence type="ECO:0000313" key="7">
    <source>
        <dbReference type="EMBL" id="KAJ4484504.1"/>
    </source>
</evidence>
<evidence type="ECO:0000313" key="8">
    <source>
        <dbReference type="Proteomes" id="UP001150217"/>
    </source>
</evidence>
<evidence type="ECO:0000256" key="1">
    <source>
        <dbReference type="ARBA" id="ARBA00004141"/>
    </source>
</evidence>
<feature type="transmembrane region" description="Helical" evidence="6">
    <location>
        <begin position="98"/>
        <end position="119"/>
    </location>
</feature>
<dbReference type="Gene3D" id="1.20.1070.10">
    <property type="entry name" value="Rhodopsin 7-helix transmembrane proteins"/>
    <property type="match status" value="1"/>
</dbReference>
<evidence type="ECO:0000256" key="5">
    <source>
        <dbReference type="SAM" id="MobiDB-lite"/>
    </source>
</evidence>
<feature type="transmembrane region" description="Helical" evidence="6">
    <location>
        <begin position="18"/>
        <end position="41"/>
    </location>
</feature>
<dbReference type="PANTHER" id="PTHR23112:SF37">
    <property type="entry name" value="G PROTEIN-COUPLED RECEPTOR GPR1"/>
    <property type="match status" value="1"/>
</dbReference>
<gene>
    <name evidence="7" type="ORF">C8R41DRAFT_868618</name>
</gene>
<evidence type="ECO:0000256" key="3">
    <source>
        <dbReference type="ARBA" id="ARBA00022989"/>
    </source>
</evidence>
<evidence type="ECO:0000256" key="2">
    <source>
        <dbReference type="ARBA" id="ARBA00022692"/>
    </source>
</evidence>
<accession>A0ABQ8VAN4</accession>
<keyword evidence="2 6" id="KW-0812">Transmembrane</keyword>
<feature type="compositionally biased region" description="Basic and acidic residues" evidence="5">
    <location>
        <begin position="229"/>
        <end position="238"/>
    </location>
</feature>
<proteinExistence type="predicted"/>
<dbReference type="Proteomes" id="UP001150217">
    <property type="component" value="Unassembled WGS sequence"/>
</dbReference>
<comment type="caution">
    <text evidence="7">The sequence shown here is derived from an EMBL/GenBank/DDBJ whole genome shotgun (WGS) entry which is preliminary data.</text>
</comment>
<feature type="transmembrane region" description="Helical" evidence="6">
    <location>
        <begin position="187"/>
        <end position="206"/>
    </location>
</feature>
<comment type="subcellular location">
    <subcellularLocation>
        <location evidence="1">Membrane</location>
        <topology evidence="1">Multi-pass membrane protein</topology>
    </subcellularLocation>
</comment>
<dbReference type="PANTHER" id="PTHR23112">
    <property type="entry name" value="G PROTEIN-COUPLED RECEPTOR 157-RELATED"/>
    <property type="match status" value="1"/>
</dbReference>
<feature type="transmembrane region" description="Helical" evidence="6">
    <location>
        <begin position="53"/>
        <end position="78"/>
    </location>
</feature>
<evidence type="ECO:0000256" key="4">
    <source>
        <dbReference type="ARBA" id="ARBA00023136"/>
    </source>
</evidence>
<dbReference type="Pfam" id="PF00002">
    <property type="entry name" value="7tm_2"/>
    <property type="match status" value="1"/>
</dbReference>
<keyword evidence="8" id="KW-1185">Reference proteome</keyword>
<feature type="region of interest" description="Disordered" evidence="5">
    <location>
        <begin position="221"/>
        <end position="249"/>
    </location>
</feature>
<keyword evidence="4 6" id="KW-0472">Membrane</keyword>
<sequence>MSAFVNLEEYMYDSQDRIGVICISITGLISLLAILSLFVFRPLKSTTYARTHLFGYLTSLLVGNGMIASATVMSFDWIAHGGVQVGGVCTAQGALKQAGNLATALWSFIIALHLFNILFLRSPASMRWFWVATILGWGVVAGIVAIGPMVIQQTKQRGRYFGITGSGNRAECWITDGYRDEQVLLEYFLELLSAALSCILFTFVLLRVRGNLILVNVHDDHTPSSSAKSLDDDHKVSDPDNDSDNDNTTKSIKSTCKWRFQHVPSSDSWQLVFSRDLIDTAMLRFAGRMVWFPISYTLLLLPSGIAGLSAARGHPVSPGAEVFVGVTYNLIGLTTILLLHTTRHLYPSSADLSNIPGFDTKRCNHAFVQLMETGGVTPFDLCSVRGGGRRGSEFFDEATEFFEQLHYLHYLELFNHLDDLEHRLVVFTDPAYSETGGDVSVLCSGDGIEGVEMGVQGEDGKGGLNQCWSIKAQEERKSFNNLFEEITQ</sequence>